<accession>A0AAD9K3Z3</accession>
<dbReference type="AlphaFoldDB" id="A0AAD9K3Z3"/>
<keyword evidence="2" id="KW-1185">Reference proteome</keyword>
<evidence type="ECO:0000313" key="2">
    <source>
        <dbReference type="Proteomes" id="UP001208570"/>
    </source>
</evidence>
<feature type="non-terminal residue" evidence="1">
    <location>
        <position position="1"/>
    </location>
</feature>
<comment type="caution">
    <text evidence="1">The sequence shown here is derived from an EMBL/GenBank/DDBJ whole genome shotgun (WGS) entry which is preliminary data.</text>
</comment>
<protein>
    <submittedName>
        <fullName evidence="1">Uncharacterized protein</fullName>
    </submittedName>
</protein>
<proteinExistence type="predicted"/>
<organism evidence="1 2">
    <name type="scientific">Paralvinella palmiformis</name>
    <dbReference type="NCBI Taxonomy" id="53620"/>
    <lineage>
        <taxon>Eukaryota</taxon>
        <taxon>Metazoa</taxon>
        <taxon>Spiralia</taxon>
        <taxon>Lophotrochozoa</taxon>
        <taxon>Annelida</taxon>
        <taxon>Polychaeta</taxon>
        <taxon>Sedentaria</taxon>
        <taxon>Canalipalpata</taxon>
        <taxon>Terebellida</taxon>
        <taxon>Terebelliformia</taxon>
        <taxon>Alvinellidae</taxon>
        <taxon>Paralvinella</taxon>
    </lineage>
</organism>
<name>A0AAD9K3Z3_9ANNE</name>
<dbReference type="EMBL" id="JAODUP010000063">
    <property type="protein sequence ID" value="KAK2164491.1"/>
    <property type="molecule type" value="Genomic_DNA"/>
</dbReference>
<evidence type="ECO:0000313" key="1">
    <source>
        <dbReference type="EMBL" id="KAK2164491.1"/>
    </source>
</evidence>
<sequence>QILVCWRLCGLTKECNQPKGHRKSCGQPKPHVSVCHRYDQSSLNILAAKYLNYENKHVHTGEPIIIIRRSPTKLYSLMTNCSVL</sequence>
<gene>
    <name evidence="1" type="ORF">LSH36_63g11008</name>
</gene>
<reference evidence="1" key="1">
    <citation type="journal article" date="2023" name="Mol. Biol. Evol.">
        <title>Third-Generation Sequencing Reveals the Adaptive Role of the Epigenome in Three Deep-Sea Polychaetes.</title>
        <authorList>
            <person name="Perez M."/>
            <person name="Aroh O."/>
            <person name="Sun Y."/>
            <person name="Lan Y."/>
            <person name="Juniper S.K."/>
            <person name="Young C.R."/>
            <person name="Angers B."/>
            <person name="Qian P.Y."/>
        </authorList>
    </citation>
    <scope>NUCLEOTIDE SEQUENCE</scope>
    <source>
        <strain evidence="1">P08H-3</strain>
    </source>
</reference>
<dbReference type="Proteomes" id="UP001208570">
    <property type="component" value="Unassembled WGS sequence"/>
</dbReference>